<evidence type="ECO:0000256" key="1">
    <source>
        <dbReference type="SAM" id="Coils"/>
    </source>
</evidence>
<dbReference type="EMBL" id="HF935414">
    <property type="protein sequence ID" value="CCX08416.1"/>
    <property type="molecule type" value="Genomic_DNA"/>
</dbReference>
<reference evidence="3 4" key="1">
    <citation type="journal article" date="2013" name="PLoS Genet.">
        <title>The genome and development-dependent transcriptomes of Pyronema confluens: a window into fungal evolution.</title>
        <authorList>
            <person name="Traeger S."/>
            <person name="Altegoer F."/>
            <person name="Freitag M."/>
            <person name="Gabaldon T."/>
            <person name="Kempken F."/>
            <person name="Kumar A."/>
            <person name="Marcet-Houben M."/>
            <person name="Poggeler S."/>
            <person name="Stajich J.E."/>
            <person name="Nowrousian M."/>
        </authorList>
    </citation>
    <scope>NUCLEOTIDE SEQUENCE [LARGE SCALE GENOMIC DNA]</scope>
    <source>
        <strain evidence="4">CBS 100304</strain>
        <tissue evidence="3">Vegetative mycelium</tissue>
    </source>
</reference>
<feature type="region of interest" description="Disordered" evidence="2">
    <location>
        <begin position="75"/>
        <end position="130"/>
    </location>
</feature>
<protein>
    <submittedName>
        <fullName evidence="3">Uncharacterized protein</fullName>
    </submittedName>
</protein>
<keyword evidence="1" id="KW-0175">Coiled coil</keyword>
<accession>U4L0X8</accession>
<gene>
    <name evidence="3" type="ORF">PCON_08009</name>
</gene>
<organism evidence="3 4">
    <name type="scientific">Pyronema omphalodes (strain CBS 100304)</name>
    <name type="common">Pyronema confluens</name>
    <dbReference type="NCBI Taxonomy" id="1076935"/>
    <lineage>
        <taxon>Eukaryota</taxon>
        <taxon>Fungi</taxon>
        <taxon>Dikarya</taxon>
        <taxon>Ascomycota</taxon>
        <taxon>Pezizomycotina</taxon>
        <taxon>Pezizomycetes</taxon>
        <taxon>Pezizales</taxon>
        <taxon>Pyronemataceae</taxon>
        <taxon>Pyronema</taxon>
    </lineage>
</organism>
<feature type="compositionally biased region" description="Low complexity" evidence="2">
    <location>
        <begin position="224"/>
        <end position="237"/>
    </location>
</feature>
<dbReference type="Proteomes" id="UP000018144">
    <property type="component" value="Unassembled WGS sequence"/>
</dbReference>
<evidence type="ECO:0000313" key="3">
    <source>
        <dbReference type="EMBL" id="CCX08416.1"/>
    </source>
</evidence>
<keyword evidence="4" id="KW-1185">Reference proteome</keyword>
<evidence type="ECO:0000256" key="2">
    <source>
        <dbReference type="SAM" id="MobiDB-lite"/>
    </source>
</evidence>
<feature type="region of interest" description="Disordered" evidence="2">
    <location>
        <begin position="146"/>
        <end position="179"/>
    </location>
</feature>
<feature type="compositionally biased region" description="Acidic residues" evidence="2">
    <location>
        <begin position="146"/>
        <end position="167"/>
    </location>
</feature>
<dbReference type="AlphaFoldDB" id="U4L0X8"/>
<feature type="region of interest" description="Disordered" evidence="2">
    <location>
        <begin position="219"/>
        <end position="249"/>
    </location>
</feature>
<feature type="compositionally biased region" description="Acidic residues" evidence="2">
    <location>
        <begin position="98"/>
        <end position="130"/>
    </location>
</feature>
<proteinExistence type="predicted"/>
<feature type="coiled-coil region" evidence="1">
    <location>
        <begin position="356"/>
        <end position="383"/>
    </location>
</feature>
<evidence type="ECO:0000313" key="4">
    <source>
        <dbReference type="Proteomes" id="UP000018144"/>
    </source>
</evidence>
<sequence length="448" mass="50165">MSSIPITIPASIRSRLSTLKLRVSTFDASGNIIFHSIDRDPVPVASLKIRVNGYDENGNLVLTDSVVVASELGDPRHGAESRAGTGMGNYGMVVLNGGDEEEEDGADDADVKQEDEEEEVEDDDQNGGDQEEDFVQYFIEDVAHEEDEAADEEEVADENDTDEEPEDSILHNSNIIEEDTMMTDQNINDSMHASRPSFQFQVNDSIVDEDDLEITDNFKRFRIPSRSPNPSASPSHSTTGDPTMPPPIPAFVSSAASNEILNCLLALQSSHIALRNSVMDHQSMVDKKLACSSEFIDEKFKSSTKQGRKMEERGTRMYRDIGTLNSQVNGLQHQEGEFKKDIEEIVVAVNSCIEDLRDTMKVVDVLREDVKEVKEEAEGIEAIVKENLGWIRTEMENKVNETDEVVREVRGQVRGHAEELVRLKAGFDRFKRGMPDEEERGSKRRKRN</sequence>
<name>U4L0X8_PYROM</name>
<dbReference type="OrthoDB" id="10579438at2759"/>